<dbReference type="Gene3D" id="3.40.190.10">
    <property type="entry name" value="Periplasmic binding protein-like II"/>
    <property type="match status" value="2"/>
</dbReference>
<evidence type="ECO:0000256" key="3">
    <source>
        <dbReference type="ARBA" id="ARBA00022729"/>
    </source>
</evidence>
<dbReference type="EMBL" id="JAMQKC010000004">
    <property type="protein sequence ID" value="MDC3416625.1"/>
    <property type="molecule type" value="Genomic_DNA"/>
</dbReference>
<dbReference type="GO" id="GO:0055052">
    <property type="term" value="C:ATP-binding cassette (ABC) transporter complex, substrate-binding subunit-containing"/>
    <property type="evidence" value="ECO:0007669"/>
    <property type="project" value="TreeGrafter"/>
</dbReference>
<comment type="similarity">
    <text evidence="1">Belongs to the bacterial solute-binding protein 1 family.</text>
</comment>
<dbReference type="GO" id="GO:0015768">
    <property type="term" value="P:maltose transport"/>
    <property type="evidence" value="ECO:0007669"/>
    <property type="project" value="TreeGrafter"/>
</dbReference>
<evidence type="ECO:0000256" key="4">
    <source>
        <dbReference type="SAM" id="SignalP"/>
    </source>
</evidence>
<dbReference type="CDD" id="cd14748">
    <property type="entry name" value="PBP2_UgpB"/>
    <property type="match status" value="1"/>
</dbReference>
<comment type="caution">
    <text evidence="5">The sequence shown here is derived from an EMBL/GenBank/DDBJ whole genome shotgun (WGS) entry which is preliminary data.</text>
</comment>
<dbReference type="SUPFAM" id="SSF53850">
    <property type="entry name" value="Periplasmic binding protein-like II"/>
    <property type="match status" value="1"/>
</dbReference>
<name>A0A9X3WEB3_9BACI</name>
<keyword evidence="2" id="KW-0813">Transport</keyword>
<evidence type="ECO:0000313" key="5">
    <source>
        <dbReference type="EMBL" id="MDC3416625.1"/>
    </source>
</evidence>
<proteinExistence type="inferred from homology"/>
<evidence type="ECO:0000313" key="6">
    <source>
        <dbReference type="Proteomes" id="UP001145069"/>
    </source>
</evidence>
<keyword evidence="3 4" id="KW-0732">Signal</keyword>
<gene>
    <name evidence="5" type="ORF">NC799_06805</name>
</gene>
<dbReference type="Proteomes" id="UP001145069">
    <property type="component" value="Unassembled WGS sequence"/>
</dbReference>
<reference evidence="5" key="1">
    <citation type="submission" date="2022-06" db="EMBL/GenBank/DDBJ databases">
        <title>Aquibacillus sp. a new bacterium isolated from soil saline samples.</title>
        <authorList>
            <person name="Galisteo C."/>
            <person name="De La Haba R."/>
            <person name="Sanchez-Porro C."/>
            <person name="Ventosa A."/>
        </authorList>
    </citation>
    <scope>NUCLEOTIDE SEQUENCE</scope>
    <source>
        <strain evidence="5">3ASR75-54</strain>
    </source>
</reference>
<feature type="chain" id="PRO_5040753795" evidence="4">
    <location>
        <begin position="23"/>
        <end position="440"/>
    </location>
</feature>
<evidence type="ECO:0000256" key="2">
    <source>
        <dbReference type="ARBA" id="ARBA00022448"/>
    </source>
</evidence>
<dbReference type="Pfam" id="PF01547">
    <property type="entry name" value="SBP_bac_1"/>
    <property type="match status" value="1"/>
</dbReference>
<dbReference type="PANTHER" id="PTHR30061:SF50">
    <property type="entry name" value="MALTOSE_MALTODEXTRIN-BINDING PERIPLASMIC PROTEIN"/>
    <property type="match status" value="1"/>
</dbReference>
<dbReference type="RefSeq" id="WP_272445640.1">
    <property type="nucleotide sequence ID" value="NZ_JAMQKC010000004.1"/>
</dbReference>
<accession>A0A9X3WEB3</accession>
<dbReference type="GO" id="GO:0042956">
    <property type="term" value="P:maltodextrin transmembrane transport"/>
    <property type="evidence" value="ECO:0007669"/>
    <property type="project" value="TreeGrafter"/>
</dbReference>
<dbReference type="InterPro" id="IPR006059">
    <property type="entry name" value="SBP"/>
</dbReference>
<organism evidence="5 6">
    <name type="scientific">Aquibacillus salsiterrae</name>
    <dbReference type="NCBI Taxonomy" id="2950439"/>
    <lineage>
        <taxon>Bacteria</taxon>
        <taxon>Bacillati</taxon>
        <taxon>Bacillota</taxon>
        <taxon>Bacilli</taxon>
        <taxon>Bacillales</taxon>
        <taxon>Bacillaceae</taxon>
        <taxon>Aquibacillus</taxon>
    </lineage>
</organism>
<sequence length="440" mass="48349">MSINKMKFLVFLLMFISFGLITGCSSGDQTSTGDSNADSGSGGGKGKTTITFWHSMTDTSGDAVEEVIKEFEKQNPDIKVNASYIANQGEGQNEKLLTAIAGGNPPDVAYFDRFEVASWAAQGSLEKLTDLAESSGITQDKYYPFSWKEASYEGDLYAIPTTTDSRLLFYNKDQFEEVGLDPENPPSTIAELEEAAKKLTIKDGNRFKRIGFIPWYGQGWFYGWGWSFGGKFYDSSTQTATANNPKNVEALQWITDFAKEYGVEDIAGFTDSQGSGAMDPFLTGQLSMKIDGNFGVASIEKFKPDLNYGVAPMPTPTGDNFTTWSGGWSVVIPKGAKNKEAAWEFLKFFGGEEGQKIFSKISRDFSVIDSVNEELGYKDDPIFSQFIKILPESHARPVMTQGSLYWNELASAVEGATRGNGTPEEILTKVNEKVNSALKE</sequence>
<feature type="signal peptide" evidence="4">
    <location>
        <begin position="1"/>
        <end position="22"/>
    </location>
</feature>
<protein>
    <submittedName>
        <fullName evidence="5">ABC transporter substrate-binding protein</fullName>
    </submittedName>
</protein>
<evidence type="ECO:0000256" key="1">
    <source>
        <dbReference type="ARBA" id="ARBA00008520"/>
    </source>
</evidence>
<dbReference type="GO" id="GO:1901982">
    <property type="term" value="F:maltose binding"/>
    <property type="evidence" value="ECO:0007669"/>
    <property type="project" value="TreeGrafter"/>
</dbReference>
<dbReference type="PROSITE" id="PS51257">
    <property type="entry name" value="PROKAR_LIPOPROTEIN"/>
    <property type="match status" value="1"/>
</dbReference>
<keyword evidence="6" id="KW-1185">Reference proteome</keyword>
<dbReference type="PANTHER" id="PTHR30061">
    <property type="entry name" value="MALTOSE-BINDING PERIPLASMIC PROTEIN"/>
    <property type="match status" value="1"/>
</dbReference>
<dbReference type="AlphaFoldDB" id="A0A9X3WEB3"/>